<dbReference type="eggNOG" id="KOG0828">
    <property type="taxonomic scope" value="Eukaryota"/>
</dbReference>
<dbReference type="RefSeq" id="XP_004039309.1">
    <property type="nucleotide sequence ID" value="XM_004039261.1"/>
</dbReference>
<dbReference type="Proteomes" id="UP000008983">
    <property type="component" value="Unassembled WGS sequence"/>
</dbReference>
<dbReference type="InterPro" id="IPR021319">
    <property type="entry name" value="DUF2921"/>
</dbReference>
<evidence type="ECO:0000256" key="6">
    <source>
        <dbReference type="ARBA" id="ARBA00022692"/>
    </source>
</evidence>
<feature type="transmembrane region" description="Helical" evidence="10">
    <location>
        <begin position="264"/>
        <end position="289"/>
    </location>
</feature>
<accession>G0QLA4</accession>
<keyword evidence="7" id="KW-0833">Ubl conjugation pathway</keyword>
<feature type="transmembrane region" description="Helical" evidence="10">
    <location>
        <begin position="5"/>
        <end position="24"/>
    </location>
</feature>
<comment type="pathway">
    <text evidence="3">Protein modification; protein ubiquitination.</text>
</comment>
<comment type="catalytic activity">
    <reaction evidence="1">
        <text>S-ubiquitinyl-[E2 ubiquitin-conjugating enzyme]-L-cysteine + [acceptor protein]-L-lysine = [E2 ubiquitin-conjugating enzyme]-L-cysteine + N(6)-ubiquitinyl-[acceptor protein]-L-lysine.</text>
        <dbReference type="EC" id="2.3.2.27"/>
    </reaction>
</comment>
<dbReference type="AlphaFoldDB" id="G0QLA4"/>
<keyword evidence="9 10" id="KW-0472">Membrane</keyword>
<feature type="transmembrane region" description="Helical" evidence="10">
    <location>
        <begin position="235"/>
        <end position="258"/>
    </location>
</feature>
<feature type="transmembrane region" description="Helical" evidence="10">
    <location>
        <begin position="310"/>
        <end position="330"/>
    </location>
</feature>
<feature type="transmembrane region" description="Helical" evidence="10">
    <location>
        <begin position="361"/>
        <end position="380"/>
    </location>
</feature>
<name>G0QLA4_ICHMU</name>
<organism evidence="12 13">
    <name type="scientific">Ichthyophthirius multifiliis</name>
    <name type="common">White spot disease agent</name>
    <name type="synonym">Ich</name>
    <dbReference type="NCBI Taxonomy" id="5932"/>
    <lineage>
        <taxon>Eukaryota</taxon>
        <taxon>Sar</taxon>
        <taxon>Alveolata</taxon>
        <taxon>Ciliophora</taxon>
        <taxon>Intramacronucleata</taxon>
        <taxon>Oligohymenophorea</taxon>
        <taxon>Hymenostomatida</taxon>
        <taxon>Ophryoglenina</taxon>
        <taxon>Ichthyophthirius</taxon>
    </lineage>
</organism>
<evidence type="ECO:0000256" key="10">
    <source>
        <dbReference type="SAM" id="Phobius"/>
    </source>
</evidence>
<evidence type="ECO:0000256" key="3">
    <source>
        <dbReference type="ARBA" id="ARBA00004906"/>
    </source>
</evidence>
<reference evidence="12 13" key="1">
    <citation type="submission" date="2011-07" db="EMBL/GenBank/DDBJ databases">
        <authorList>
            <person name="Coyne R."/>
            <person name="Brami D."/>
            <person name="Johnson J."/>
            <person name="Hostetler J."/>
            <person name="Hannick L."/>
            <person name="Clark T."/>
            <person name="Cassidy-Hanley D."/>
            <person name="Inman J."/>
        </authorList>
    </citation>
    <scope>NUCLEOTIDE SEQUENCE [LARGE SCALE GENOMIC DNA]</scope>
    <source>
        <strain evidence="12 13">G5</strain>
    </source>
</reference>
<keyword evidence="13" id="KW-1185">Reference proteome</keyword>
<dbReference type="Pfam" id="PF11145">
    <property type="entry name" value="DUF2921"/>
    <property type="match status" value="1"/>
</dbReference>
<evidence type="ECO:0000256" key="7">
    <source>
        <dbReference type="ARBA" id="ARBA00022786"/>
    </source>
</evidence>
<dbReference type="GO" id="GO:0016491">
    <property type="term" value="F:oxidoreductase activity"/>
    <property type="evidence" value="ECO:0007669"/>
    <property type="project" value="UniProtKB-KW"/>
</dbReference>
<evidence type="ECO:0000313" key="12">
    <source>
        <dbReference type="EMBL" id="EGR34005.1"/>
    </source>
</evidence>
<protein>
    <recommendedName>
        <fullName evidence="4">RING-type E3 ubiquitin transferase</fullName>
        <ecNumber evidence="4">2.3.2.27</ecNumber>
    </recommendedName>
</protein>
<dbReference type="OMA" id="VIIMYCA"/>
<proteinExistence type="predicted"/>
<keyword evidence="6 10" id="KW-0812">Transmembrane</keyword>
<evidence type="ECO:0000256" key="2">
    <source>
        <dbReference type="ARBA" id="ARBA00004127"/>
    </source>
</evidence>
<dbReference type="GO" id="GO:0012505">
    <property type="term" value="C:endomembrane system"/>
    <property type="evidence" value="ECO:0007669"/>
    <property type="project" value="UniProtKB-SubCell"/>
</dbReference>
<evidence type="ECO:0000313" key="13">
    <source>
        <dbReference type="Proteomes" id="UP000008983"/>
    </source>
</evidence>
<feature type="domain" description="SWEET-like" evidence="11">
    <location>
        <begin position="195"/>
        <end position="427"/>
    </location>
</feature>
<keyword evidence="12" id="KW-0560">Oxidoreductase</keyword>
<dbReference type="GeneID" id="14910191"/>
<gene>
    <name evidence="12" type="ORF">IMG5_027670</name>
</gene>
<keyword evidence="8 10" id="KW-1133">Transmembrane helix</keyword>
<dbReference type="OrthoDB" id="288306at2759"/>
<evidence type="ECO:0000256" key="9">
    <source>
        <dbReference type="ARBA" id="ARBA00023136"/>
    </source>
</evidence>
<keyword evidence="5" id="KW-0808">Transferase</keyword>
<feature type="transmembrane region" description="Helical" evidence="10">
    <location>
        <begin position="336"/>
        <end position="354"/>
    </location>
</feature>
<evidence type="ECO:0000256" key="4">
    <source>
        <dbReference type="ARBA" id="ARBA00012483"/>
    </source>
</evidence>
<evidence type="ECO:0000256" key="5">
    <source>
        <dbReference type="ARBA" id="ARBA00022679"/>
    </source>
</evidence>
<feature type="transmembrane region" description="Helical" evidence="10">
    <location>
        <begin position="201"/>
        <end position="223"/>
    </location>
</feature>
<feature type="transmembrane region" description="Helical" evidence="10">
    <location>
        <begin position="392"/>
        <end position="413"/>
    </location>
</feature>
<dbReference type="EMBL" id="GL983237">
    <property type="protein sequence ID" value="EGR34005.1"/>
    <property type="molecule type" value="Genomic_DNA"/>
</dbReference>
<evidence type="ECO:0000256" key="8">
    <source>
        <dbReference type="ARBA" id="ARBA00022989"/>
    </source>
</evidence>
<evidence type="ECO:0000259" key="11">
    <source>
        <dbReference type="Pfam" id="PF11145"/>
    </source>
</evidence>
<evidence type="ECO:0000256" key="1">
    <source>
        <dbReference type="ARBA" id="ARBA00000900"/>
    </source>
</evidence>
<dbReference type="GO" id="GO:0061630">
    <property type="term" value="F:ubiquitin protein ligase activity"/>
    <property type="evidence" value="ECO:0007669"/>
    <property type="project" value="UniProtKB-EC"/>
</dbReference>
<comment type="subcellular location">
    <subcellularLocation>
        <location evidence="2">Endomembrane system</location>
        <topology evidence="2">Multi-pass membrane protein</topology>
    </subcellularLocation>
</comment>
<dbReference type="EC" id="2.3.2.27" evidence="4"/>
<dbReference type="InParanoid" id="G0QLA4"/>
<sequence>MLLKIILINIILSLIAIYIFIYSLKPQAISQKILENTSISQYFPKRILQEEAPIYNQYIYTGTWQSQSIKKDILQFNYLDQNKGNSYFFIEYENNIAQNIYMYYYNPQYTDEKFVFAIVNLSQCQLLLDRWICVKNYVKWKKYDKKYYKGSGYVQNATIIIRIQNSDIPQQTTFLISLEYQNQINLKGQYQAQTSSSAMQVALYNVYMSFIGLLQLFCVWKFAEYLQRNEIRSTKLSLITIGFVSANDCYLALCHIYLSIQNTFFLQYFIITAIIYFVLASIYDMKLLIIIWKNRYYVNYNTPQEIRKGFILFYAKFYLSLIVIILLNYYFYLFDIYLYFLPLFIIPQIIHNYMKGNQVEYNFYYIFGILFLRVIEPIYIRGCPENIFGYAPHYQFCIIWTSLFIIQIFFIYLQYKLGPRFFIPRRFRVQYNYFHTVNFEDR</sequence>